<dbReference type="Proteomes" id="UP001198182">
    <property type="component" value="Unassembled WGS sequence"/>
</dbReference>
<keyword evidence="4 5" id="KW-0472">Membrane</keyword>
<dbReference type="GO" id="GO:0016020">
    <property type="term" value="C:membrane"/>
    <property type="evidence" value="ECO:0007669"/>
    <property type="project" value="UniProtKB-SubCell"/>
</dbReference>
<comment type="caution">
    <text evidence="7">The sequence shown here is derived from an EMBL/GenBank/DDBJ whole genome shotgun (WGS) entry which is preliminary data.</text>
</comment>
<feature type="transmembrane region" description="Helical" evidence="5">
    <location>
        <begin position="56"/>
        <end position="85"/>
    </location>
</feature>
<keyword evidence="2 5" id="KW-0812">Transmembrane</keyword>
<accession>A0AAE3JFQ2</accession>
<evidence type="ECO:0000256" key="2">
    <source>
        <dbReference type="ARBA" id="ARBA00022692"/>
    </source>
</evidence>
<evidence type="ECO:0000313" key="8">
    <source>
        <dbReference type="Proteomes" id="UP001198182"/>
    </source>
</evidence>
<evidence type="ECO:0000256" key="3">
    <source>
        <dbReference type="ARBA" id="ARBA00022989"/>
    </source>
</evidence>
<dbReference type="RefSeq" id="WP_308454113.1">
    <property type="nucleotide sequence ID" value="NZ_JAJEQR010000033.1"/>
</dbReference>
<evidence type="ECO:0000256" key="5">
    <source>
        <dbReference type="SAM" id="Phobius"/>
    </source>
</evidence>
<dbReference type="InterPro" id="IPR009827">
    <property type="entry name" value="MatC_N"/>
</dbReference>
<evidence type="ECO:0000259" key="6">
    <source>
        <dbReference type="Pfam" id="PF07158"/>
    </source>
</evidence>
<feature type="transmembrane region" description="Helical" evidence="5">
    <location>
        <begin position="221"/>
        <end position="238"/>
    </location>
</feature>
<dbReference type="InterPro" id="IPR001898">
    <property type="entry name" value="SLC13A/DASS"/>
</dbReference>
<evidence type="ECO:0000313" key="7">
    <source>
        <dbReference type="EMBL" id="MCC2231593.1"/>
    </source>
</evidence>
<gene>
    <name evidence="7" type="ORF">LKD81_11390</name>
</gene>
<evidence type="ECO:0000256" key="4">
    <source>
        <dbReference type="ARBA" id="ARBA00023136"/>
    </source>
</evidence>
<dbReference type="Pfam" id="PF07158">
    <property type="entry name" value="MatC_N"/>
    <property type="match status" value="1"/>
</dbReference>
<feature type="transmembrane region" description="Helical" evidence="5">
    <location>
        <begin position="250"/>
        <end position="270"/>
    </location>
</feature>
<protein>
    <submittedName>
        <fullName evidence="7">Anion permease</fullName>
    </submittedName>
</protein>
<dbReference type="AlphaFoldDB" id="A0AAE3JFQ2"/>
<organism evidence="7 8">
    <name type="scientific">Hominifimenecus microfluidus</name>
    <dbReference type="NCBI Taxonomy" id="2885348"/>
    <lineage>
        <taxon>Bacteria</taxon>
        <taxon>Bacillati</taxon>
        <taxon>Bacillota</taxon>
        <taxon>Clostridia</taxon>
        <taxon>Lachnospirales</taxon>
        <taxon>Lachnospiraceae</taxon>
        <taxon>Hominifimenecus</taxon>
    </lineage>
</organism>
<keyword evidence="3 5" id="KW-1133">Transmembrane helix</keyword>
<feature type="transmembrane region" description="Helical" evidence="5">
    <location>
        <begin position="365"/>
        <end position="390"/>
    </location>
</feature>
<evidence type="ECO:0000256" key="1">
    <source>
        <dbReference type="ARBA" id="ARBA00004141"/>
    </source>
</evidence>
<keyword evidence="8" id="KW-1185">Reference proteome</keyword>
<reference evidence="7" key="1">
    <citation type="submission" date="2021-10" db="EMBL/GenBank/DDBJ databases">
        <title>Anaerobic single-cell dispensing facilitates the cultivation of human gut bacteria.</title>
        <authorList>
            <person name="Afrizal A."/>
        </authorList>
    </citation>
    <scope>NUCLEOTIDE SEQUENCE</scope>
    <source>
        <strain evidence="7">CLA-AA-H215</strain>
    </source>
</reference>
<comment type="subcellular location">
    <subcellularLocation>
        <location evidence="1">Membrane</location>
        <topology evidence="1">Multi-pass membrane protein</topology>
    </subcellularLocation>
</comment>
<feature type="transmembrane region" description="Helical" evidence="5">
    <location>
        <begin position="135"/>
        <end position="163"/>
    </location>
</feature>
<feature type="transmembrane region" description="Helical" evidence="5">
    <location>
        <begin position="321"/>
        <end position="345"/>
    </location>
</feature>
<feature type="transmembrane region" description="Helical" evidence="5">
    <location>
        <begin position="402"/>
        <end position="427"/>
    </location>
</feature>
<name>A0AAE3JFQ2_9FIRM</name>
<sequence length="429" mass="45587">MSAAWMVLVAVAVSIIYGYKTQKNIAPPAVTFAFLIGCGVLQLKPKEIFSFLPVSILFNVLAITFFFGFAIENGTLAAVTGKILYAMRNHPKWMMPAMCLISFLIAMSGAGIATAAFMAPIAFSLSKKIEAHPVAAYTAVAAGTVAGSNFMYSGGGIVVLNLVKESPYTELAFPVTVFSFLLTTAICLIFFFVIYMVFRNGKCVGQAYERPEVLSSVQKKTLALLLIVVLVIIIPNFVGELTGNSAIRSLAGRLDVGFVMMIGGCVASVLNLADDRQVLRFQVPWTTLVMLGGVSMLIGVGKEAGLVELLAGLISGHLPKILIAPVLSLSAGLMSVFSSAISVVLPTLYPLVPELTKDTGVSAQLMYSVIFVSATITGISPLSTTGSMILGGCKSEKVRSRLFYQVIPLPFILLAVMVGLSIAFSVIHI</sequence>
<dbReference type="EMBL" id="JAJEQR010000033">
    <property type="protein sequence ID" value="MCC2231593.1"/>
    <property type="molecule type" value="Genomic_DNA"/>
</dbReference>
<dbReference type="Pfam" id="PF00939">
    <property type="entry name" value="Na_sulph_symp"/>
    <property type="match status" value="1"/>
</dbReference>
<feature type="transmembrane region" description="Helical" evidence="5">
    <location>
        <begin position="282"/>
        <end position="300"/>
    </location>
</feature>
<feature type="transmembrane region" description="Helical" evidence="5">
    <location>
        <begin position="97"/>
        <end position="123"/>
    </location>
</feature>
<proteinExistence type="predicted"/>
<feature type="transmembrane region" description="Helical" evidence="5">
    <location>
        <begin position="175"/>
        <end position="198"/>
    </location>
</feature>
<feature type="domain" description="Dicarboxylate carrier MatC N-terminal" evidence="6">
    <location>
        <begin position="4"/>
        <end position="148"/>
    </location>
</feature>
<dbReference type="GO" id="GO:0022857">
    <property type="term" value="F:transmembrane transporter activity"/>
    <property type="evidence" value="ECO:0007669"/>
    <property type="project" value="InterPro"/>
</dbReference>